<organism evidence="1 2">
    <name type="scientific">Diaporthe ampelina</name>
    <dbReference type="NCBI Taxonomy" id="1214573"/>
    <lineage>
        <taxon>Eukaryota</taxon>
        <taxon>Fungi</taxon>
        <taxon>Dikarya</taxon>
        <taxon>Ascomycota</taxon>
        <taxon>Pezizomycotina</taxon>
        <taxon>Sordariomycetes</taxon>
        <taxon>Sordariomycetidae</taxon>
        <taxon>Diaporthales</taxon>
        <taxon>Diaporthaceae</taxon>
        <taxon>Diaporthe</taxon>
    </lineage>
</organism>
<gene>
    <name evidence="1" type="ORF">UCDDA912_g10711</name>
</gene>
<keyword evidence="2" id="KW-1185">Reference proteome</keyword>
<comment type="caution">
    <text evidence="1">The sequence shown here is derived from an EMBL/GenBank/DDBJ whole genome shotgun (WGS) entry which is preliminary data.</text>
</comment>
<proteinExistence type="predicted"/>
<dbReference type="AlphaFoldDB" id="A0A0G2F3N9"/>
<evidence type="ECO:0000313" key="2">
    <source>
        <dbReference type="Proteomes" id="UP000034680"/>
    </source>
</evidence>
<dbReference type="Proteomes" id="UP000034680">
    <property type="component" value="Unassembled WGS sequence"/>
</dbReference>
<protein>
    <submittedName>
        <fullName evidence="1">Uncharacterized protein</fullName>
    </submittedName>
</protein>
<reference evidence="1 2" key="2">
    <citation type="submission" date="2015-05" db="EMBL/GenBank/DDBJ databases">
        <authorList>
            <person name="Morales-Cruz A."/>
            <person name="Amrine K.C."/>
            <person name="Cantu D."/>
        </authorList>
    </citation>
    <scope>NUCLEOTIDE SEQUENCE [LARGE SCALE GENOMIC DNA]</scope>
    <source>
        <strain evidence="1">DA912</strain>
    </source>
</reference>
<dbReference type="EMBL" id="LCUC01000859">
    <property type="protein sequence ID" value="KKY29367.1"/>
    <property type="molecule type" value="Genomic_DNA"/>
</dbReference>
<evidence type="ECO:0000313" key="1">
    <source>
        <dbReference type="EMBL" id="KKY29367.1"/>
    </source>
</evidence>
<sequence length="147" mass="17091">MIKVIMRLLAQLGPQDQSQYLAESSDLDRAFSIKTLWRGEVPSLRHPEWHVLRISASQHRKLCQRLKDEDTRLLLFFESDIRADYDPDDGILTRFRGTASPQFVLEVGYGQKALALEQLARDYFEKGPDIKTVLTFKIPYKDPKERP</sequence>
<accession>A0A0G2F3N9</accession>
<reference evidence="1 2" key="1">
    <citation type="submission" date="2015-05" db="EMBL/GenBank/DDBJ databases">
        <title>Distinctive expansion of gene families associated with plant cell wall degradation and secondary metabolism in the genomes of grapevine trunk pathogens.</title>
        <authorList>
            <person name="Lawrence D.P."/>
            <person name="Travadon R."/>
            <person name="Rolshausen P.E."/>
            <person name="Baumgartner K."/>
        </authorList>
    </citation>
    <scope>NUCLEOTIDE SEQUENCE [LARGE SCALE GENOMIC DNA]</scope>
    <source>
        <strain evidence="1">DA912</strain>
    </source>
</reference>
<name>A0A0G2F3N9_9PEZI</name>